<evidence type="ECO:0000313" key="1">
    <source>
        <dbReference type="EMBL" id="WEB40994.1"/>
    </source>
</evidence>
<gene>
    <name evidence="1" type="ORF">MOV08_18050</name>
</gene>
<evidence type="ECO:0000313" key="2">
    <source>
        <dbReference type="Proteomes" id="UP001218629"/>
    </source>
</evidence>
<organism evidence="1 2">
    <name type="scientific">Streptomyces yunnanensis</name>
    <dbReference type="NCBI Taxonomy" id="156453"/>
    <lineage>
        <taxon>Bacteria</taxon>
        <taxon>Bacillati</taxon>
        <taxon>Actinomycetota</taxon>
        <taxon>Actinomycetes</taxon>
        <taxon>Kitasatosporales</taxon>
        <taxon>Streptomycetaceae</taxon>
        <taxon>Streptomyces</taxon>
    </lineage>
</organism>
<accession>A0ABY8A9W6</accession>
<reference evidence="1 2" key="1">
    <citation type="submission" date="2022-03" db="EMBL/GenBank/DDBJ databases">
        <title>Streptomyces yunnanensis P86,complete genome.</title>
        <authorList>
            <person name="Chen S."/>
            <person name="Zhang Q."/>
        </authorList>
    </citation>
    <scope>NUCLEOTIDE SEQUENCE [LARGE SCALE GENOMIC DNA]</scope>
    <source>
        <strain evidence="1 2">P86</strain>
    </source>
</reference>
<dbReference type="Proteomes" id="UP001218629">
    <property type="component" value="Chromosome"/>
</dbReference>
<dbReference type="RefSeq" id="WP_275308106.1">
    <property type="nucleotide sequence ID" value="NZ_CP095749.1"/>
</dbReference>
<name>A0ABY8A9W6_9ACTN</name>
<sequence>MPGPAAEAAPALDETWRLPGGSAWVYYGEGHQGLVRPVLRADGFNTGPSDLDLSWEHLNRRGYPLLDELRRRGRDVVLVGYDERSASILDTARTEELPTWLPDRLP</sequence>
<dbReference type="EMBL" id="CP095749">
    <property type="protein sequence ID" value="WEB40994.1"/>
    <property type="molecule type" value="Genomic_DNA"/>
</dbReference>
<keyword evidence="2" id="KW-1185">Reference proteome</keyword>
<proteinExistence type="predicted"/>
<protein>
    <submittedName>
        <fullName evidence="1">Uncharacterized protein</fullName>
    </submittedName>
</protein>